<dbReference type="Proteomes" id="UP001063166">
    <property type="component" value="Unassembled WGS sequence"/>
</dbReference>
<organism evidence="2 3">
    <name type="scientific">Lyophyllum shimeji</name>
    <name type="common">Hon-shimeji</name>
    <name type="synonym">Tricholoma shimeji</name>
    <dbReference type="NCBI Taxonomy" id="47721"/>
    <lineage>
        <taxon>Eukaryota</taxon>
        <taxon>Fungi</taxon>
        <taxon>Dikarya</taxon>
        <taxon>Basidiomycota</taxon>
        <taxon>Agaricomycotina</taxon>
        <taxon>Agaricomycetes</taxon>
        <taxon>Agaricomycetidae</taxon>
        <taxon>Agaricales</taxon>
        <taxon>Tricholomatineae</taxon>
        <taxon>Lyophyllaceae</taxon>
        <taxon>Lyophyllum</taxon>
    </lineage>
</organism>
<feature type="compositionally biased region" description="Polar residues" evidence="1">
    <location>
        <begin position="116"/>
        <end position="126"/>
    </location>
</feature>
<feature type="region of interest" description="Disordered" evidence="1">
    <location>
        <begin position="1"/>
        <end position="37"/>
    </location>
</feature>
<feature type="compositionally biased region" description="Basic and acidic residues" evidence="1">
    <location>
        <begin position="93"/>
        <end position="115"/>
    </location>
</feature>
<feature type="region of interest" description="Disordered" evidence="1">
    <location>
        <begin position="87"/>
        <end position="177"/>
    </location>
</feature>
<protein>
    <submittedName>
        <fullName evidence="2">Uncharacterized protein</fullName>
    </submittedName>
</protein>
<evidence type="ECO:0000313" key="3">
    <source>
        <dbReference type="Proteomes" id="UP001063166"/>
    </source>
</evidence>
<evidence type="ECO:0000313" key="2">
    <source>
        <dbReference type="EMBL" id="GLB43891.1"/>
    </source>
</evidence>
<gene>
    <name evidence="2" type="ORF">LshimejAT787_1500750</name>
</gene>
<comment type="caution">
    <text evidence="2">The sequence shown here is derived from an EMBL/GenBank/DDBJ whole genome shotgun (WGS) entry which is preliminary data.</text>
</comment>
<feature type="compositionally biased region" description="Acidic residues" evidence="1">
    <location>
        <begin position="25"/>
        <end position="36"/>
    </location>
</feature>
<keyword evidence="3" id="KW-1185">Reference proteome</keyword>
<name>A0A9P3PZD0_LYOSH</name>
<reference evidence="2" key="1">
    <citation type="submission" date="2022-07" db="EMBL/GenBank/DDBJ databases">
        <title>The genome of Lyophyllum shimeji provides insight into the initial evolution of ectomycorrhizal fungal genome.</title>
        <authorList>
            <person name="Kobayashi Y."/>
            <person name="Shibata T."/>
            <person name="Hirakawa H."/>
            <person name="Shigenobu S."/>
            <person name="Nishiyama T."/>
            <person name="Yamada A."/>
            <person name="Hasebe M."/>
            <person name="Kawaguchi M."/>
        </authorList>
    </citation>
    <scope>NUCLEOTIDE SEQUENCE</scope>
    <source>
        <strain evidence="2">AT787</strain>
    </source>
</reference>
<feature type="compositionally biased region" description="Basic and acidic residues" evidence="1">
    <location>
        <begin position="129"/>
        <end position="147"/>
    </location>
</feature>
<proteinExistence type="predicted"/>
<dbReference type="EMBL" id="BRPK01000015">
    <property type="protein sequence ID" value="GLB43891.1"/>
    <property type="molecule type" value="Genomic_DNA"/>
</dbReference>
<feature type="compositionally biased region" description="Acidic residues" evidence="1">
    <location>
        <begin position="7"/>
        <end position="16"/>
    </location>
</feature>
<dbReference type="AlphaFoldDB" id="A0A9P3PZD0"/>
<sequence>MPISIPSDDEAIDSDEDARPPSDREDMDNGQDDDLAGLDAKALKAKLMNERVQWLTKAQFRSLNKASQGLPNLFDNDIVVVLAQGAATAAGHGGHEDKPEADVDGPGGDKEEDHSQQQSLSLSAGRNPSKRELARRAENSAEEDNRKPSKRVATTQQADGDNSSDDEEEDTSNNDEY</sequence>
<accession>A0A9P3PZD0</accession>
<evidence type="ECO:0000256" key="1">
    <source>
        <dbReference type="SAM" id="MobiDB-lite"/>
    </source>
</evidence>
<feature type="compositionally biased region" description="Acidic residues" evidence="1">
    <location>
        <begin position="162"/>
        <end position="177"/>
    </location>
</feature>